<dbReference type="InterPro" id="IPR018948">
    <property type="entry name" value="GTP-bd_TrmE_N"/>
</dbReference>
<comment type="subunit">
    <text evidence="10">Homodimer. Heterotetramer of two MnmE and two MnmG subunits.</text>
</comment>
<dbReference type="SUPFAM" id="SSF52540">
    <property type="entry name" value="P-loop containing nucleoside triphosphate hydrolases"/>
    <property type="match status" value="1"/>
</dbReference>
<dbReference type="Gene3D" id="3.40.50.300">
    <property type="entry name" value="P-loop containing nucleotide triphosphate hydrolases"/>
    <property type="match status" value="1"/>
</dbReference>
<dbReference type="InterPro" id="IPR004520">
    <property type="entry name" value="GTPase_MnmE"/>
</dbReference>
<feature type="binding site" evidence="10">
    <location>
        <begin position="284"/>
        <end position="287"/>
    </location>
    <ligand>
        <name>GTP</name>
        <dbReference type="ChEBI" id="CHEBI:37565"/>
    </ligand>
</feature>
<evidence type="ECO:0000256" key="8">
    <source>
        <dbReference type="ARBA" id="ARBA00022958"/>
    </source>
</evidence>
<dbReference type="PANTHER" id="PTHR42714:SF2">
    <property type="entry name" value="TRNA MODIFICATION GTPASE GTPBP3, MITOCHONDRIAL"/>
    <property type="match status" value="1"/>
</dbReference>
<dbReference type="EMBL" id="DVMM01000144">
    <property type="protein sequence ID" value="HIU30012.1"/>
    <property type="molecule type" value="Genomic_DNA"/>
</dbReference>
<feature type="binding site" evidence="10">
    <location>
        <position position="244"/>
    </location>
    <ligand>
        <name>Mg(2+)</name>
        <dbReference type="ChEBI" id="CHEBI:18420"/>
    </ligand>
</feature>
<evidence type="ECO:0000256" key="4">
    <source>
        <dbReference type="ARBA" id="ARBA00022723"/>
    </source>
</evidence>
<keyword evidence="2 10" id="KW-0963">Cytoplasm</keyword>
<keyword evidence="9 10" id="KW-0342">GTP-binding</keyword>
<name>A0A9D1I977_9CLOT</name>
<feature type="domain" description="TrmE-type G" evidence="12">
    <location>
        <begin position="230"/>
        <end position="390"/>
    </location>
</feature>
<evidence type="ECO:0000256" key="2">
    <source>
        <dbReference type="ARBA" id="ARBA00022490"/>
    </source>
</evidence>
<dbReference type="GO" id="GO:0046872">
    <property type="term" value="F:metal ion binding"/>
    <property type="evidence" value="ECO:0007669"/>
    <property type="project" value="UniProtKB-KW"/>
</dbReference>
<feature type="binding site" evidence="10">
    <location>
        <position position="261"/>
    </location>
    <ligand>
        <name>K(+)</name>
        <dbReference type="ChEBI" id="CHEBI:29103"/>
    </ligand>
</feature>
<dbReference type="Gene3D" id="1.20.120.430">
    <property type="entry name" value="tRNA modification GTPase MnmE domain 2"/>
    <property type="match status" value="1"/>
</dbReference>
<dbReference type="Pfam" id="PF01926">
    <property type="entry name" value="MMR_HSR1"/>
    <property type="match status" value="1"/>
</dbReference>
<dbReference type="SUPFAM" id="SSF116878">
    <property type="entry name" value="TrmE connector domain"/>
    <property type="match status" value="1"/>
</dbReference>
<dbReference type="InterPro" id="IPR027417">
    <property type="entry name" value="P-loop_NTPase"/>
</dbReference>
<dbReference type="CDD" id="cd14858">
    <property type="entry name" value="TrmE_N"/>
    <property type="match status" value="1"/>
</dbReference>
<dbReference type="InterPro" id="IPR027368">
    <property type="entry name" value="MnmE_dom2"/>
</dbReference>
<evidence type="ECO:0000256" key="5">
    <source>
        <dbReference type="ARBA" id="ARBA00022741"/>
    </source>
</evidence>
<dbReference type="FunFam" id="3.30.1360.120:FF:000003">
    <property type="entry name" value="tRNA modification GTPase MnmE"/>
    <property type="match status" value="1"/>
</dbReference>
<evidence type="ECO:0000259" key="12">
    <source>
        <dbReference type="PROSITE" id="PS51709"/>
    </source>
</evidence>
<proteinExistence type="inferred from homology"/>
<gene>
    <name evidence="10 13" type="primary">mnmE</name>
    <name evidence="10" type="synonym">trmE</name>
    <name evidence="13" type="ORF">IAD50_06940</name>
</gene>
<feature type="binding site" evidence="10">
    <location>
        <position position="468"/>
    </location>
    <ligand>
        <name>(6S)-5-formyl-5,6,7,8-tetrahydrofolate</name>
        <dbReference type="ChEBI" id="CHEBI:57457"/>
    </ligand>
</feature>
<evidence type="ECO:0000256" key="1">
    <source>
        <dbReference type="ARBA" id="ARBA00011043"/>
    </source>
</evidence>
<dbReference type="Gene3D" id="3.30.1360.120">
    <property type="entry name" value="Probable tRNA modification gtpase trme, domain 1"/>
    <property type="match status" value="1"/>
</dbReference>
<comment type="caution">
    <text evidence="13">The sequence shown here is derived from an EMBL/GenBank/DDBJ whole genome shotgun (WGS) entry which is preliminary data.</text>
</comment>
<feature type="binding site" evidence="10">
    <location>
        <position position="264"/>
    </location>
    <ligand>
        <name>K(+)</name>
        <dbReference type="ChEBI" id="CHEBI:29103"/>
    </ligand>
</feature>
<accession>A0A9D1I977</accession>
<dbReference type="NCBIfam" id="NF003661">
    <property type="entry name" value="PRK05291.1-3"/>
    <property type="match status" value="1"/>
</dbReference>
<dbReference type="AlphaFoldDB" id="A0A9D1I977"/>
<comment type="caution">
    <text evidence="10">Lacks conserved residue(s) required for the propagation of feature annotation.</text>
</comment>
<evidence type="ECO:0000313" key="13">
    <source>
        <dbReference type="EMBL" id="HIU30012.1"/>
    </source>
</evidence>
<keyword evidence="4 10" id="KW-0479">Metal-binding</keyword>
<feature type="binding site" evidence="10">
    <location>
        <position position="240"/>
    </location>
    <ligand>
        <name>K(+)</name>
        <dbReference type="ChEBI" id="CHEBI:29103"/>
    </ligand>
</feature>
<comment type="function">
    <text evidence="10">Exhibits a very high intrinsic GTPase hydrolysis rate. Involved in the addition of a carboxymethylaminomethyl (cmnm) group at the wobble position (U34) of certain tRNAs, forming tRNA-cmnm(5)s(2)U34.</text>
</comment>
<feature type="binding site" evidence="10">
    <location>
        <position position="265"/>
    </location>
    <ligand>
        <name>Mg(2+)</name>
        <dbReference type="ChEBI" id="CHEBI:18420"/>
    </ligand>
</feature>
<dbReference type="InterPro" id="IPR006073">
    <property type="entry name" value="GTP-bd"/>
</dbReference>
<dbReference type="GO" id="GO:0003924">
    <property type="term" value="F:GTPase activity"/>
    <property type="evidence" value="ECO:0007669"/>
    <property type="project" value="UniProtKB-UniRule"/>
</dbReference>
<reference evidence="13" key="1">
    <citation type="submission" date="2020-10" db="EMBL/GenBank/DDBJ databases">
        <authorList>
            <person name="Gilroy R."/>
        </authorList>
    </citation>
    <scope>NUCLEOTIDE SEQUENCE</scope>
    <source>
        <strain evidence="13">CHK195-4489</strain>
    </source>
</reference>
<feature type="binding site" evidence="10">
    <location>
        <begin position="240"/>
        <end position="245"/>
    </location>
    <ligand>
        <name>GTP</name>
        <dbReference type="ChEBI" id="CHEBI:37565"/>
    </ligand>
</feature>
<dbReference type="InterPro" id="IPR005225">
    <property type="entry name" value="Small_GTP-bd"/>
</dbReference>
<evidence type="ECO:0000256" key="10">
    <source>
        <dbReference type="HAMAP-Rule" id="MF_00379"/>
    </source>
</evidence>
<dbReference type="FunFam" id="3.40.50.300:FF:001376">
    <property type="entry name" value="tRNA modification GTPase MnmE"/>
    <property type="match status" value="1"/>
</dbReference>
<protein>
    <recommendedName>
        <fullName evidence="10">tRNA modification GTPase MnmE</fullName>
        <ecNumber evidence="10">3.6.-.-</ecNumber>
    </recommendedName>
</protein>
<dbReference type="PROSITE" id="PS51709">
    <property type="entry name" value="G_TRME"/>
    <property type="match status" value="1"/>
</dbReference>
<dbReference type="Proteomes" id="UP000824089">
    <property type="component" value="Unassembled WGS sequence"/>
</dbReference>
<dbReference type="CDD" id="cd04164">
    <property type="entry name" value="trmE"/>
    <property type="match status" value="1"/>
</dbReference>
<keyword evidence="6 10" id="KW-0378">Hydrolase</keyword>
<feature type="binding site" evidence="10">
    <location>
        <begin position="259"/>
        <end position="265"/>
    </location>
    <ligand>
        <name>GTP</name>
        <dbReference type="ChEBI" id="CHEBI:37565"/>
    </ligand>
</feature>
<sequence>MKYYGEDTIAAISTPAGTGGIGIIRISGGEAAEIANKIFRGISQRAAGKDAVARMSSHTIKYGVIVDPSNEELIDECLISIMKAPRSYTKEDVVEINCHGGFAVMRKILSIVIQAGARPAQPGEFTQRAFLNGRIDLSEAEAVMDLIGAKTEAGRKAAVQQLSGRLYREIKAIREELKLCLAQIEVALDYPEYEMDGEAGDSAMTLLEKIRKKLEKLSDTFYRGRILKEGIRVSIAGIPNAGKSSLLNLLSGYDRAIVTEIPGTTRDTIEETIDYEGIPILLTDTAGLRETSDVVEKIGVDRSYEAIESSDIVVFLADISDSARARQSKELLEEIRKTSGAKKNIIVVLNKSDIEQEGAASFFEEDSVRMSVKEDRGTELLLGRIRELMQVGAVESNETVITSERHKSLIDRALGALRKAEESYRENLPLDCISYDIWECGKLLGEITGDSIEEDVMDTIFSKFCLGK</sequence>
<dbReference type="EC" id="3.6.-.-" evidence="10"/>
<feature type="binding site" evidence="10">
    <location>
        <position position="95"/>
    </location>
    <ligand>
        <name>(6S)-5-formyl-5,6,7,8-tetrahydrofolate</name>
        <dbReference type="ChEBI" id="CHEBI:57457"/>
    </ligand>
</feature>
<comment type="cofactor">
    <cofactor evidence="10">
        <name>K(+)</name>
        <dbReference type="ChEBI" id="CHEBI:29103"/>
    </cofactor>
    <text evidence="10">Binds 1 potassium ion per subunit.</text>
</comment>
<dbReference type="NCBIfam" id="TIGR00450">
    <property type="entry name" value="mnmE_trmE_thdF"/>
    <property type="match status" value="1"/>
</dbReference>
<evidence type="ECO:0000256" key="7">
    <source>
        <dbReference type="ARBA" id="ARBA00022842"/>
    </source>
</evidence>
<evidence type="ECO:0000256" key="3">
    <source>
        <dbReference type="ARBA" id="ARBA00022694"/>
    </source>
</evidence>
<dbReference type="Pfam" id="PF12631">
    <property type="entry name" value="MnmE_helical"/>
    <property type="match status" value="1"/>
</dbReference>
<evidence type="ECO:0000256" key="9">
    <source>
        <dbReference type="ARBA" id="ARBA00023134"/>
    </source>
</evidence>
<evidence type="ECO:0000256" key="6">
    <source>
        <dbReference type="ARBA" id="ARBA00022801"/>
    </source>
</evidence>
<feature type="binding site" evidence="10">
    <location>
        <position position="259"/>
    </location>
    <ligand>
        <name>K(+)</name>
        <dbReference type="ChEBI" id="CHEBI:29103"/>
    </ligand>
</feature>
<reference evidence="13" key="2">
    <citation type="journal article" date="2021" name="PeerJ">
        <title>Extensive microbial diversity within the chicken gut microbiome revealed by metagenomics and culture.</title>
        <authorList>
            <person name="Gilroy R."/>
            <person name="Ravi A."/>
            <person name="Getino M."/>
            <person name="Pursley I."/>
            <person name="Horton D.L."/>
            <person name="Alikhan N.F."/>
            <person name="Baker D."/>
            <person name="Gharbi K."/>
            <person name="Hall N."/>
            <person name="Watson M."/>
            <person name="Adriaenssens E.M."/>
            <person name="Foster-Nyarko E."/>
            <person name="Jarju S."/>
            <person name="Secka A."/>
            <person name="Antonio M."/>
            <person name="Oren A."/>
            <person name="Chaudhuri R.R."/>
            <person name="La Ragione R."/>
            <person name="Hildebrand F."/>
            <person name="Pallen M.J."/>
        </authorList>
    </citation>
    <scope>NUCLEOTIDE SEQUENCE</scope>
    <source>
        <strain evidence="13">CHK195-4489</strain>
    </source>
</reference>
<keyword evidence="8 10" id="KW-0630">Potassium</keyword>
<comment type="similarity">
    <text evidence="1 10 11">Belongs to the TRAFAC class TrmE-Era-EngA-EngB-Septin-like GTPase superfamily. TrmE GTPase family.</text>
</comment>
<dbReference type="GO" id="GO:0030488">
    <property type="term" value="P:tRNA methylation"/>
    <property type="evidence" value="ECO:0007669"/>
    <property type="project" value="TreeGrafter"/>
</dbReference>
<keyword evidence="5 10" id="KW-0547">Nucleotide-binding</keyword>
<dbReference type="HAMAP" id="MF_00379">
    <property type="entry name" value="GTPase_MnmE"/>
    <property type="match status" value="1"/>
</dbReference>
<evidence type="ECO:0000313" key="14">
    <source>
        <dbReference type="Proteomes" id="UP000824089"/>
    </source>
</evidence>
<feature type="binding site" evidence="10">
    <location>
        <position position="25"/>
    </location>
    <ligand>
        <name>(6S)-5-formyl-5,6,7,8-tetrahydrofolate</name>
        <dbReference type="ChEBI" id="CHEBI:57457"/>
    </ligand>
</feature>
<comment type="subcellular location">
    <subcellularLocation>
        <location evidence="10">Cytoplasm</location>
    </subcellularLocation>
</comment>
<dbReference type="NCBIfam" id="TIGR00231">
    <property type="entry name" value="small_GTP"/>
    <property type="match status" value="1"/>
</dbReference>
<evidence type="ECO:0000256" key="11">
    <source>
        <dbReference type="RuleBase" id="RU003313"/>
    </source>
</evidence>
<dbReference type="PANTHER" id="PTHR42714">
    <property type="entry name" value="TRNA MODIFICATION GTPASE GTPBP3"/>
    <property type="match status" value="1"/>
</dbReference>
<dbReference type="Pfam" id="PF10396">
    <property type="entry name" value="TrmE_N"/>
    <property type="match status" value="1"/>
</dbReference>
<dbReference type="GO" id="GO:0002098">
    <property type="term" value="P:tRNA wobble uridine modification"/>
    <property type="evidence" value="ECO:0007669"/>
    <property type="project" value="TreeGrafter"/>
</dbReference>
<dbReference type="GO" id="GO:0042802">
    <property type="term" value="F:identical protein binding"/>
    <property type="evidence" value="ECO:0007669"/>
    <property type="project" value="UniProtKB-ARBA"/>
</dbReference>
<dbReference type="InterPro" id="IPR027266">
    <property type="entry name" value="TrmE/GcvT-like"/>
</dbReference>
<keyword evidence="7 10" id="KW-0460">Magnesium</keyword>
<dbReference type="GO" id="GO:0005829">
    <property type="term" value="C:cytosol"/>
    <property type="evidence" value="ECO:0007669"/>
    <property type="project" value="TreeGrafter"/>
</dbReference>
<dbReference type="InterPro" id="IPR025867">
    <property type="entry name" value="MnmE_helical"/>
</dbReference>
<keyword evidence="3 10" id="KW-0819">tRNA processing</keyword>
<dbReference type="InterPro" id="IPR031168">
    <property type="entry name" value="G_TrmE"/>
</dbReference>
<organism evidence="13 14">
    <name type="scientific">Candidatus Egerieisoma faecipullorum</name>
    <dbReference type="NCBI Taxonomy" id="2840963"/>
    <lineage>
        <taxon>Bacteria</taxon>
        <taxon>Bacillati</taxon>
        <taxon>Bacillota</taxon>
        <taxon>Clostridia</taxon>
        <taxon>Eubacteriales</taxon>
        <taxon>Clostridiaceae</taxon>
        <taxon>Clostridiaceae incertae sedis</taxon>
        <taxon>Candidatus Egerieisoma</taxon>
    </lineage>
</organism>
<dbReference type="GO" id="GO:0005525">
    <property type="term" value="F:GTP binding"/>
    <property type="evidence" value="ECO:0007669"/>
    <property type="project" value="UniProtKB-UniRule"/>
</dbReference>
<feature type="binding site" evidence="10">
    <location>
        <position position="134"/>
    </location>
    <ligand>
        <name>(6S)-5-formyl-5,6,7,8-tetrahydrofolate</name>
        <dbReference type="ChEBI" id="CHEBI:57457"/>
    </ligand>
</feature>